<accession>A0A840UPW1</accession>
<comment type="caution">
    <text evidence="8">The sequence shown here is derived from an EMBL/GenBank/DDBJ whole genome shotgun (WGS) entry which is preliminary data.</text>
</comment>
<evidence type="ECO:0000256" key="1">
    <source>
        <dbReference type="ARBA" id="ARBA00012513"/>
    </source>
</evidence>
<keyword evidence="5" id="KW-0067">ATP-binding</keyword>
<dbReference type="PROSITE" id="PS50011">
    <property type="entry name" value="PROTEIN_KINASE_DOM"/>
    <property type="match status" value="1"/>
</dbReference>
<dbReference type="InterPro" id="IPR011009">
    <property type="entry name" value="Kinase-like_dom_sf"/>
</dbReference>
<keyword evidence="2" id="KW-0808">Transferase</keyword>
<gene>
    <name evidence="8" type="ORF">HNR32_000153</name>
</gene>
<dbReference type="GO" id="GO:0004674">
    <property type="term" value="F:protein serine/threonine kinase activity"/>
    <property type="evidence" value="ECO:0007669"/>
    <property type="project" value="UniProtKB-EC"/>
</dbReference>
<dbReference type="EMBL" id="JACHFH010000001">
    <property type="protein sequence ID" value="MBB5335053.1"/>
    <property type="molecule type" value="Genomic_DNA"/>
</dbReference>
<keyword evidence="9" id="KW-1185">Reference proteome</keyword>
<evidence type="ECO:0000313" key="9">
    <source>
        <dbReference type="Proteomes" id="UP000559117"/>
    </source>
</evidence>
<feature type="domain" description="Protein kinase" evidence="7">
    <location>
        <begin position="28"/>
        <end position="306"/>
    </location>
</feature>
<keyword evidence="6" id="KW-0472">Membrane</keyword>
<evidence type="ECO:0000256" key="3">
    <source>
        <dbReference type="ARBA" id="ARBA00022741"/>
    </source>
</evidence>
<dbReference type="InterPro" id="IPR000719">
    <property type="entry name" value="Prot_kinase_dom"/>
</dbReference>
<dbReference type="GO" id="GO:0005524">
    <property type="term" value="F:ATP binding"/>
    <property type="evidence" value="ECO:0007669"/>
    <property type="project" value="UniProtKB-KW"/>
</dbReference>
<evidence type="ECO:0000256" key="2">
    <source>
        <dbReference type="ARBA" id="ARBA00022679"/>
    </source>
</evidence>
<evidence type="ECO:0000259" key="7">
    <source>
        <dbReference type="PROSITE" id="PS50011"/>
    </source>
</evidence>
<dbReference type="SUPFAM" id="SSF56112">
    <property type="entry name" value="Protein kinase-like (PK-like)"/>
    <property type="match status" value="1"/>
</dbReference>
<keyword evidence="6" id="KW-1133">Transmembrane helix</keyword>
<proteinExistence type="predicted"/>
<dbReference type="Proteomes" id="UP000559117">
    <property type="component" value="Unassembled WGS sequence"/>
</dbReference>
<protein>
    <recommendedName>
        <fullName evidence="1">non-specific serine/threonine protein kinase</fullName>
        <ecNumber evidence="1">2.7.11.1</ecNumber>
    </recommendedName>
</protein>
<dbReference type="PANTHER" id="PTHR43289">
    <property type="entry name" value="MITOGEN-ACTIVATED PROTEIN KINASE KINASE KINASE 20-RELATED"/>
    <property type="match status" value="1"/>
</dbReference>
<dbReference type="RefSeq" id="WP_183858873.1">
    <property type="nucleotide sequence ID" value="NZ_JACHFH010000001.1"/>
</dbReference>
<name>A0A840UPW1_9FIRM</name>
<dbReference type="PANTHER" id="PTHR43289:SF6">
    <property type="entry name" value="SERINE_THREONINE-PROTEIN KINASE NEKL-3"/>
    <property type="match status" value="1"/>
</dbReference>
<keyword evidence="4" id="KW-0418">Kinase</keyword>
<evidence type="ECO:0000313" key="8">
    <source>
        <dbReference type="EMBL" id="MBB5335053.1"/>
    </source>
</evidence>
<dbReference type="EC" id="2.7.11.1" evidence="1"/>
<sequence length="485" mass="53695">MEQELQNTDELNGNTEEISIAENTDKKYNIIKELKNNDYGKTLLAATKDTGDFFVIKHIKAVDLAYASLSKIIDTTLPKVVFCQEDKEHGETTVVEEYINGQTLTEWMEKRELEPIGDALAKNIFRQLANGLKTLHDNNIMHRGISPDNIMIAGGDVKFVGLSHAVIGKTYDDVPEYKGKLGFAPPEQEVLGKADYRSDIYSLGMTMQSLLGADYKGKYKKIVKHMLAIDPDERYQNGDQLKKAVQNAGMLSLRKIIIGVAALYILVLAGLWVINTWFNPVKKMEAQNKFEQEQSQAQTEAKNIAFNKAMGNVGDGSADGSQAQYSDGDNQMAKGKLAVSVAFPGRPQEKGNNAVIINMGKVSELSGADNAQGDEPVTFPDNAKLEVTIKNNTTSDIKNPVIRFVPYYIDLSNIKDTPNTITKHLAGAVECQRDISIPAGGEEKFTLSLKNAVLLYPKKENTMLKVIVRSDNYPNTGENIKFSFR</sequence>
<evidence type="ECO:0000256" key="4">
    <source>
        <dbReference type="ARBA" id="ARBA00022777"/>
    </source>
</evidence>
<dbReference type="AlphaFoldDB" id="A0A840UPW1"/>
<feature type="transmembrane region" description="Helical" evidence="6">
    <location>
        <begin position="256"/>
        <end position="278"/>
    </location>
</feature>
<dbReference type="Pfam" id="PF00069">
    <property type="entry name" value="Pkinase"/>
    <property type="match status" value="1"/>
</dbReference>
<organism evidence="8 9">
    <name type="scientific">Pectinatus brassicae</name>
    <dbReference type="NCBI Taxonomy" id="862415"/>
    <lineage>
        <taxon>Bacteria</taxon>
        <taxon>Bacillati</taxon>
        <taxon>Bacillota</taxon>
        <taxon>Negativicutes</taxon>
        <taxon>Selenomonadales</taxon>
        <taxon>Selenomonadaceae</taxon>
        <taxon>Pectinatus</taxon>
    </lineage>
</organism>
<evidence type="ECO:0000256" key="5">
    <source>
        <dbReference type="ARBA" id="ARBA00022840"/>
    </source>
</evidence>
<dbReference type="SMART" id="SM00220">
    <property type="entry name" value="S_TKc"/>
    <property type="match status" value="1"/>
</dbReference>
<keyword evidence="6" id="KW-0812">Transmembrane</keyword>
<reference evidence="8 9" key="1">
    <citation type="submission" date="2020-08" db="EMBL/GenBank/DDBJ databases">
        <title>Genomic Encyclopedia of Type Strains, Phase IV (KMG-IV): sequencing the most valuable type-strain genomes for metagenomic binning, comparative biology and taxonomic classification.</title>
        <authorList>
            <person name="Goeker M."/>
        </authorList>
    </citation>
    <scope>NUCLEOTIDE SEQUENCE [LARGE SCALE GENOMIC DNA]</scope>
    <source>
        <strain evidence="8 9">DSM 24661</strain>
    </source>
</reference>
<keyword evidence="3" id="KW-0547">Nucleotide-binding</keyword>
<evidence type="ECO:0000256" key="6">
    <source>
        <dbReference type="SAM" id="Phobius"/>
    </source>
</evidence>
<dbReference type="Gene3D" id="1.10.510.10">
    <property type="entry name" value="Transferase(Phosphotransferase) domain 1"/>
    <property type="match status" value="1"/>
</dbReference>